<dbReference type="GO" id="GO:0009279">
    <property type="term" value="C:cell outer membrane"/>
    <property type="evidence" value="ECO:0007669"/>
    <property type="project" value="TreeGrafter"/>
</dbReference>
<feature type="active site" evidence="2">
    <location>
        <position position="192"/>
    </location>
</feature>
<comment type="pathway">
    <text evidence="3">Glycan metabolism; pectin degradation; 2-dehydro-3-deoxy-D-gluconate from pectin: step 1/5.</text>
</comment>
<dbReference type="InterPro" id="IPR000070">
    <property type="entry name" value="Pectinesterase_cat"/>
</dbReference>
<dbReference type="GO" id="GO:0030599">
    <property type="term" value="F:pectinesterase activity"/>
    <property type="evidence" value="ECO:0007669"/>
    <property type="project" value="UniProtKB-UniRule"/>
</dbReference>
<proteinExistence type="predicted"/>
<name>A0A9E2SFG7_9BACT</name>
<feature type="domain" description="Pectinesterase catalytic" evidence="4">
    <location>
        <begin position="33"/>
        <end position="323"/>
    </location>
</feature>
<dbReference type="PANTHER" id="PTHR31321">
    <property type="entry name" value="ACYL-COA THIOESTER HYDROLASE YBHC-RELATED"/>
    <property type="match status" value="1"/>
</dbReference>
<gene>
    <name evidence="5" type="ORF">KTO63_24710</name>
</gene>
<organism evidence="5 6">
    <name type="scientific">Pinibacter aurantiacus</name>
    <dbReference type="NCBI Taxonomy" id="2851599"/>
    <lineage>
        <taxon>Bacteria</taxon>
        <taxon>Pseudomonadati</taxon>
        <taxon>Bacteroidota</taxon>
        <taxon>Chitinophagia</taxon>
        <taxon>Chitinophagales</taxon>
        <taxon>Chitinophagaceae</taxon>
        <taxon>Pinibacter</taxon>
    </lineage>
</organism>
<evidence type="ECO:0000256" key="3">
    <source>
        <dbReference type="RuleBase" id="RU000589"/>
    </source>
</evidence>
<comment type="caution">
    <text evidence="5">The sequence shown here is derived from an EMBL/GenBank/DDBJ whole genome shotgun (WGS) entry which is preliminary data.</text>
</comment>
<feature type="signal peptide" evidence="3">
    <location>
        <begin position="1"/>
        <end position="23"/>
    </location>
</feature>
<dbReference type="PANTHER" id="PTHR31321:SF57">
    <property type="entry name" value="PECTINESTERASE 53-RELATED"/>
    <property type="match status" value="1"/>
</dbReference>
<comment type="catalytic activity">
    <reaction evidence="3">
        <text>[(1-&gt;4)-alpha-D-galacturonosyl methyl ester](n) + n H2O = [(1-&gt;4)-alpha-D-galacturonosyl](n) + n methanol + n H(+)</text>
        <dbReference type="Rhea" id="RHEA:22380"/>
        <dbReference type="Rhea" id="RHEA-COMP:14570"/>
        <dbReference type="Rhea" id="RHEA-COMP:14573"/>
        <dbReference type="ChEBI" id="CHEBI:15377"/>
        <dbReference type="ChEBI" id="CHEBI:15378"/>
        <dbReference type="ChEBI" id="CHEBI:17790"/>
        <dbReference type="ChEBI" id="CHEBI:140522"/>
        <dbReference type="ChEBI" id="CHEBI:140523"/>
        <dbReference type="EC" id="3.1.1.11"/>
    </reaction>
</comment>
<evidence type="ECO:0000256" key="1">
    <source>
        <dbReference type="ARBA" id="ARBA00022801"/>
    </source>
</evidence>
<evidence type="ECO:0000259" key="4">
    <source>
        <dbReference type="Pfam" id="PF01095"/>
    </source>
</evidence>
<reference evidence="5" key="1">
    <citation type="submission" date="2021-06" db="EMBL/GenBank/DDBJ databases">
        <authorList>
            <person name="Huq M.A."/>
        </authorList>
    </citation>
    <scope>NUCLEOTIDE SEQUENCE</scope>
    <source>
        <strain evidence="5">MAH-26</strain>
    </source>
</reference>
<dbReference type="Pfam" id="PF01095">
    <property type="entry name" value="Pectinesterase"/>
    <property type="match status" value="1"/>
</dbReference>
<dbReference type="PROSITE" id="PS00503">
    <property type="entry name" value="PECTINESTERASE_2"/>
    <property type="match status" value="1"/>
</dbReference>
<feature type="chain" id="PRO_5039747827" description="Pectinesterase" evidence="3">
    <location>
        <begin position="24"/>
        <end position="337"/>
    </location>
</feature>
<evidence type="ECO:0000256" key="2">
    <source>
        <dbReference type="PROSITE-ProRule" id="PRU10040"/>
    </source>
</evidence>
<dbReference type="InterPro" id="IPR033131">
    <property type="entry name" value="Pectinesterase_Asp_AS"/>
</dbReference>
<accession>A0A9E2SFG7</accession>
<evidence type="ECO:0000313" key="5">
    <source>
        <dbReference type="EMBL" id="MBV4360389.1"/>
    </source>
</evidence>
<keyword evidence="6" id="KW-1185">Reference proteome</keyword>
<sequence>MKIMKSYFFLLLIMMFLSIDSTAQTTSYPKVLTVALDGSGNYKTIQSAIDAVRAYSPEHITINIKNGVYHEKIVVPAWVTNVSFVGESKEGTIIVNGDYSGKFMNADTVADKTKFGTFNSYTMYVHGNDISVKNITISNNAGRVGQAVALHVDGDRFEMENCNLLGNQDTLLTANDTARQYFVNCYIEGTTDFIFGNATAVFQNCTLKSLVESFITAASTTQQQQFGYVFQHCKLIADSSVKRTYLGRPWRAYAKVVFMDCEMDRNIRPEGWHNWGKAENEATAFYAEFNNTGAGANTEKRVAWSHVLSKNEAKQYTIENIFKGWKPAYGQGNITAK</sequence>
<keyword evidence="3" id="KW-0732">Signal</keyword>
<evidence type="ECO:0000313" key="6">
    <source>
        <dbReference type="Proteomes" id="UP000812270"/>
    </source>
</evidence>
<dbReference type="AlphaFoldDB" id="A0A9E2SFG7"/>
<dbReference type="GO" id="GO:0042545">
    <property type="term" value="P:cell wall modification"/>
    <property type="evidence" value="ECO:0007669"/>
    <property type="project" value="UniProtKB-UniRule"/>
</dbReference>
<keyword evidence="3" id="KW-0063">Aspartyl esterase</keyword>
<dbReference type="EMBL" id="JAHSPG010000018">
    <property type="protein sequence ID" value="MBV4360389.1"/>
    <property type="molecule type" value="Genomic_DNA"/>
</dbReference>
<protein>
    <recommendedName>
        <fullName evidence="3">Pectinesterase</fullName>
        <ecNumber evidence="3">3.1.1.11</ecNumber>
    </recommendedName>
</protein>
<dbReference type="Proteomes" id="UP000812270">
    <property type="component" value="Unassembled WGS sequence"/>
</dbReference>
<keyword evidence="1 3" id="KW-0378">Hydrolase</keyword>
<dbReference type="GO" id="GO:0045490">
    <property type="term" value="P:pectin catabolic process"/>
    <property type="evidence" value="ECO:0007669"/>
    <property type="project" value="UniProtKB-UniRule"/>
</dbReference>
<dbReference type="EC" id="3.1.1.11" evidence="3"/>